<dbReference type="SUPFAM" id="SSF103473">
    <property type="entry name" value="MFS general substrate transporter"/>
    <property type="match status" value="1"/>
</dbReference>
<evidence type="ECO:0000256" key="1">
    <source>
        <dbReference type="ARBA" id="ARBA00004141"/>
    </source>
</evidence>
<evidence type="ECO:0000313" key="8">
    <source>
        <dbReference type="Proteomes" id="UP000694414"/>
    </source>
</evidence>
<evidence type="ECO:0000256" key="6">
    <source>
        <dbReference type="SAM" id="SignalP"/>
    </source>
</evidence>
<feature type="transmembrane region" description="Helical" evidence="5">
    <location>
        <begin position="76"/>
        <end position="93"/>
    </location>
</feature>
<dbReference type="GO" id="GO:0006839">
    <property type="term" value="P:mitochondrial transport"/>
    <property type="evidence" value="ECO:0007669"/>
    <property type="project" value="TreeGrafter"/>
</dbReference>
<evidence type="ECO:0000256" key="4">
    <source>
        <dbReference type="ARBA" id="ARBA00023136"/>
    </source>
</evidence>
<dbReference type="GO" id="GO:0030218">
    <property type="term" value="P:erythrocyte differentiation"/>
    <property type="evidence" value="ECO:0007669"/>
    <property type="project" value="TreeGrafter"/>
</dbReference>
<dbReference type="PANTHER" id="PTHR10924">
    <property type="entry name" value="MAJOR FACILITATOR SUPERFAMILY PROTEIN-RELATED"/>
    <property type="match status" value="1"/>
</dbReference>
<evidence type="ECO:0000256" key="5">
    <source>
        <dbReference type="SAM" id="Phobius"/>
    </source>
</evidence>
<comment type="subcellular location">
    <subcellularLocation>
        <location evidence="1">Membrane</location>
        <topology evidence="1">Multi-pass membrane protein</topology>
    </subcellularLocation>
</comment>
<dbReference type="GO" id="GO:0005739">
    <property type="term" value="C:mitochondrion"/>
    <property type="evidence" value="ECO:0007669"/>
    <property type="project" value="TreeGrafter"/>
</dbReference>
<dbReference type="InterPro" id="IPR049680">
    <property type="entry name" value="FLVCR1-2_SLC49-like"/>
</dbReference>
<name>A0A8C8YKY2_PROSS</name>
<proteinExistence type="predicted"/>
<dbReference type="Ensembl" id="ENSPSMT00000001465.1">
    <property type="protein sequence ID" value="ENSPSMP00000001285.1"/>
    <property type="gene ID" value="ENSPSMG00000000959.1"/>
</dbReference>
<keyword evidence="3 5" id="KW-1133">Transmembrane helix</keyword>
<dbReference type="InterPro" id="IPR036259">
    <property type="entry name" value="MFS_trans_sf"/>
</dbReference>
<keyword evidence="2 5" id="KW-0812">Transmembrane</keyword>
<evidence type="ECO:0000313" key="7">
    <source>
        <dbReference type="Ensembl" id="ENSPSMP00000001285.1"/>
    </source>
</evidence>
<dbReference type="GeneTree" id="ENSGT01030000234625"/>
<dbReference type="GO" id="GO:0097037">
    <property type="term" value="P:heme export"/>
    <property type="evidence" value="ECO:0007669"/>
    <property type="project" value="TreeGrafter"/>
</dbReference>
<keyword evidence="4 5" id="KW-0472">Membrane</keyword>
<dbReference type="GO" id="GO:0016020">
    <property type="term" value="C:membrane"/>
    <property type="evidence" value="ECO:0007669"/>
    <property type="project" value="UniProtKB-SubCell"/>
</dbReference>
<feature type="transmembrane region" description="Helical" evidence="5">
    <location>
        <begin position="54"/>
        <end position="71"/>
    </location>
</feature>
<reference evidence="7" key="2">
    <citation type="submission" date="2025-09" db="UniProtKB">
        <authorList>
            <consortium name="Ensembl"/>
        </authorList>
    </citation>
    <scope>IDENTIFICATION</scope>
</reference>
<dbReference type="Gene3D" id="1.20.1250.20">
    <property type="entry name" value="MFS general substrate transporter like domains"/>
    <property type="match status" value="1"/>
</dbReference>
<dbReference type="PANTHER" id="PTHR10924:SF2">
    <property type="entry name" value="HEME TRANSPORTER FLVCR1"/>
    <property type="match status" value="1"/>
</dbReference>
<dbReference type="AlphaFoldDB" id="A0A8C8YKY2"/>
<protein>
    <submittedName>
        <fullName evidence="7">Uncharacterized protein</fullName>
    </submittedName>
</protein>
<sequence length="102" mass="11564">FFYVIFATLLFILTVIAFKEKPRYPPSQAQAVLRDSPPEEYSCKKSIRNLLKNIPFVLLLISYGIMTGAFYSVSTLLSQVAGMVGSILCGLWLDYTKTYRLL</sequence>
<dbReference type="Proteomes" id="UP000694414">
    <property type="component" value="Unplaced"/>
</dbReference>
<dbReference type="GO" id="GO:0020037">
    <property type="term" value="F:heme binding"/>
    <property type="evidence" value="ECO:0007669"/>
    <property type="project" value="TreeGrafter"/>
</dbReference>
<keyword evidence="6" id="KW-0732">Signal</keyword>
<evidence type="ECO:0000256" key="2">
    <source>
        <dbReference type="ARBA" id="ARBA00022692"/>
    </source>
</evidence>
<dbReference type="GO" id="GO:0015232">
    <property type="term" value="F:heme transmembrane transporter activity"/>
    <property type="evidence" value="ECO:0007669"/>
    <property type="project" value="TreeGrafter"/>
</dbReference>
<organism evidence="7 8">
    <name type="scientific">Prolemur simus</name>
    <name type="common">Greater bamboo lemur</name>
    <name type="synonym">Hapalemur simus</name>
    <dbReference type="NCBI Taxonomy" id="1328070"/>
    <lineage>
        <taxon>Eukaryota</taxon>
        <taxon>Metazoa</taxon>
        <taxon>Chordata</taxon>
        <taxon>Craniata</taxon>
        <taxon>Vertebrata</taxon>
        <taxon>Euteleostomi</taxon>
        <taxon>Mammalia</taxon>
        <taxon>Eutheria</taxon>
        <taxon>Euarchontoglires</taxon>
        <taxon>Primates</taxon>
        <taxon>Strepsirrhini</taxon>
        <taxon>Lemuriformes</taxon>
        <taxon>Lemuridae</taxon>
        <taxon>Prolemur</taxon>
    </lineage>
</organism>
<keyword evidence="8" id="KW-1185">Reference proteome</keyword>
<reference evidence="7" key="1">
    <citation type="submission" date="2025-08" db="UniProtKB">
        <authorList>
            <consortium name="Ensembl"/>
        </authorList>
    </citation>
    <scope>IDENTIFICATION</scope>
</reference>
<evidence type="ECO:0000256" key="3">
    <source>
        <dbReference type="ARBA" id="ARBA00022989"/>
    </source>
</evidence>
<feature type="signal peptide" evidence="6">
    <location>
        <begin position="1"/>
        <end position="17"/>
    </location>
</feature>
<accession>A0A8C8YKY2</accession>
<feature type="chain" id="PRO_5034684301" evidence="6">
    <location>
        <begin position="18"/>
        <end position="102"/>
    </location>
</feature>